<gene>
    <name evidence="1" type="ORF">EV190_10934</name>
</gene>
<dbReference type="Gene3D" id="3.40.50.2000">
    <property type="entry name" value="Glycogen Phosphorylase B"/>
    <property type="match status" value="2"/>
</dbReference>
<dbReference type="OrthoDB" id="6713581at2"/>
<proteinExistence type="predicted"/>
<dbReference type="EMBL" id="SNYN01000009">
    <property type="protein sequence ID" value="TDQ51924.1"/>
    <property type="molecule type" value="Genomic_DNA"/>
</dbReference>
<organism evidence="1 2">
    <name type="scientific">Actinorugispora endophytica</name>
    <dbReference type="NCBI Taxonomy" id="1605990"/>
    <lineage>
        <taxon>Bacteria</taxon>
        <taxon>Bacillati</taxon>
        <taxon>Actinomycetota</taxon>
        <taxon>Actinomycetes</taxon>
        <taxon>Streptosporangiales</taxon>
        <taxon>Nocardiopsidaceae</taxon>
        <taxon>Actinorugispora</taxon>
    </lineage>
</organism>
<dbReference type="PANTHER" id="PTHR12526">
    <property type="entry name" value="GLYCOSYLTRANSFERASE"/>
    <property type="match status" value="1"/>
</dbReference>
<comment type="caution">
    <text evidence="1">The sequence shown here is derived from an EMBL/GenBank/DDBJ whole genome shotgun (WGS) entry which is preliminary data.</text>
</comment>
<evidence type="ECO:0000313" key="2">
    <source>
        <dbReference type="Proteomes" id="UP000295281"/>
    </source>
</evidence>
<protein>
    <recommendedName>
        <fullName evidence="3">Glycosyltransferase involved in cell wall biosynthesis</fullName>
    </recommendedName>
</protein>
<dbReference type="SUPFAM" id="SSF53756">
    <property type="entry name" value="UDP-Glycosyltransferase/glycogen phosphorylase"/>
    <property type="match status" value="2"/>
</dbReference>
<evidence type="ECO:0008006" key="3">
    <source>
        <dbReference type="Google" id="ProtNLM"/>
    </source>
</evidence>
<name>A0A4R6V6Q7_9ACTN</name>
<dbReference type="Proteomes" id="UP000295281">
    <property type="component" value="Unassembled WGS sequence"/>
</dbReference>
<sequence length="734" mass="80102">MSIRALVYGDADPDVMDAGAVWAQSTTRALAAAGCETTLLLKARSTTDRLVEPLAGVAGVVVRRPYEESLVPDRGPHGLTPEQAVELITRLDGERRFDVVVLRGRRVAAVASHSETLAGRLWTCLADIPSGVADLTSSTVAELTDIALASRFLLCPSEELRGFLESAVPAACGRSVLLPPVVTTPGAPDAVSRPRVPLQLVYAGTFSPRRNTLEMTGLPAALAARGVPAELHMVGDVADRGPSDWGRRMVKALEDTPDVVWHGGRSRAETLELAARCDVALAWRHPDLDAALEPSLKTLEPGALGLPVVLNHTPAHEELFGADYPLYSGPGLDSVVDALARAADPGTHRAAAQRSAAVSAPFTLDQAVALLRSYLSLAFPSAPRGTNPRLPLKVVVAGHELKYLTRLVEHLDALPGIEVRVDEWEGLRTHDQYRSRELAAWADVVVCEWCGPNALFYARHKRDGQRLLVRLHRFELSTEWPRRLDIEKVDAVVCVSPHYAALARERASWPADKVVSLPSGVDVAQLSRPKLPGARYTLGMIGVAPSRKRVDRALDVLADLRRRDPRYTLAVKTRQPWDYWWVWNRPEERDYYERAYRRIQRSETLADGVVFDPYGPDVAVWLRRVGFVLSTSDDESFHLGPAEGAASGSVPAVLDWPGADTVYSRRWVHESPGAMADAVHAVVTGGRFDAVRAEARAEIAENYSMPRVLDAWTRLIVTGDRPEPVRPESGGPAG</sequence>
<evidence type="ECO:0000313" key="1">
    <source>
        <dbReference type="EMBL" id="TDQ51924.1"/>
    </source>
</evidence>
<dbReference type="AlphaFoldDB" id="A0A4R6V6Q7"/>
<keyword evidence="2" id="KW-1185">Reference proteome</keyword>
<reference evidence="1 2" key="1">
    <citation type="submission" date="2019-03" db="EMBL/GenBank/DDBJ databases">
        <title>Genomic Encyclopedia of Type Strains, Phase IV (KMG-IV): sequencing the most valuable type-strain genomes for metagenomic binning, comparative biology and taxonomic classification.</title>
        <authorList>
            <person name="Goeker M."/>
        </authorList>
    </citation>
    <scope>NUCLEOTIDE SEQUENCE [LARGE SCALE GENOMIC DNA]</scope>
    <source>
        <strain evidence="1 2">DSM 46770</strain>
    </source>
</reference>
<accession>A0A4R6V6Q7</accession>